<evidence type="ECO:0000256" key="1">
    <source>
        <dbReference type="SAM" id="SignalP"/>
    </source>
</evidence>
<evidence type="ECO:0000313" key="3">
    <source>
        <dbReference type="EMBL" id="ETR68823.1"/>
    </source>
</evidence>
<evidence type="ECO:0000259" key="2">
    <source>
        <dbReference type="PROSITE" id="PS50853"/>
    </source>
</evidence>
<keyword evidence="1" id="KW-0732">Signal</keyword>
<feature type="chain" id="PRO_5010746772" description="Fibronectin type-III domain-containing protein" evidence="1">
    <location>
        <begin position="26"/>
        <end position="226"/>
    </location>
</feature>
<dbReference type="AlphaFoldDB" id="A0A1V1P1Z4"/>
<gene>
    <name evidence="3" type="ORF">OMM_04332</name>
</gene>
<dbReference type="EMBL" id="ATBP01000823">
    <property type="protein sequence ID" value="ETR68823.1"/>
    <property type="molecule type" value="Genomic_DNA"/>
</dbReference>
<dbReference type="GO" id="GO:0046872">
    <property type="term" value="F:metal ion binding"/>
    <property type="evidence" value="ECO:0007669"/>
    <property type="project" value="InterPro"/>
</dbReference>
<dbReference type="SMART" id="SM00060">
    <property type="entry name" value="FN3"/>
    <property type="match status" value="1"/>
</dbReference>
<dbReference type="PROSITE" id="PS50853">
    <property type="entry name" value="FN3"/>
    <property type="match status" value="1"/>
</dbReference>
<comment type="caution">
    <text evidence="3">The sequence shown here is derived from an EMBL/GenBank/DDBJ whole genome shotgun (WGS) entry which is preliminary data.</text>
</comment>
<dbReference type="GO" id="GO:0003993">
    <property type="term" value="F:acid phosphatase activity"/>
    <property type="evidence" value="ECO:0007669"/>
    <property type="project" value="InterPro"/>
</dbReference>
<dbReference type="InterPro" id="IPR008963">
    <property type="entry name" value="Purple_acid_Pase-like_N"/>
</dbReference>
<proteinExistence type="predicted"/>
<dbReference type="Proteomes" id="UP000189670">
    <property type="component" value="Unassembled WGS sequence"/>
</dbReference>
<organism evidence="3 4">
    <name type="scientific">Candidatus Magnetoglobus multicellularis str. Araruama</name>
    <dbReference type="NCBI Taxonomy" id="890399"/>
    <lineage>
        <taxon>Bacteria</taxon>
        <taxon>Pseudomonadati</taxon>
        <taxon>Thermodesulfobacteriota</taxon>
        <taxon>Desulfobacteria</taxon>
        <taxon>Desulfobacterales</taxon>
        <taxon>Desulfobacteraceae</taxon>
        <taxon>Candidatus Magnetoglobus</taxon>
    </lineage>
</organism>
<protein>
    <recommendedName>
        <fullName evidence="2">Fibronectin type-III domain-containing protein</fullName>
    </recommendedName>
</protein>
<evidence type="ECO:0000313" key="4">
    <source>
        <dbReference type="Proteomes" id="UP000189670"/>
    </source>
</evidence>
<feature type="signal peptide" evidence="1">
    <location>
        <begin position="1"/>
        <end position="25"/>
    </location>
</feature>
<dbReference type="CDD" id="cd00063">
    <property type="entry name" value="FN3"/>
    <property type="match status" value="1"/>
</dbReference>
<accession>A0A1V1P1Z4</accession>
<name>A0A1V1P1Z4_9BACT</name>
<reference evidence="4" key="1">
    <citation type="submission" date="2012-11" db="EMBL/GenBank/DDBJ databases">
        <authorList>
            <person name="Lucero-Rivera Y.E."/>
            <person name="Tovar-Ramirez D."/>
        </authorList>
    </citation>
    <scope>NUCLEOTIDE SEQUENCE [LARGE SCALE GENOMIC DNA]</scope>
    <source>
        <strain evidence="4">Araruama</strain>
    </source>
</reference>
<dbReference type="InterPro" id="IPR013783">
    <property type="entry name" value="Ig-like_fold"/>
</dbReference>
<dbReference type="SUPFAM" id="SSF49363">
    <property type="entry name" value="Purple acid phosphatase, N-terminal domain"/>
    <property type="match status" value="1"/>
</dbReference>
<dbReference type="Gene3D" id="2.60.40.10">
    <property type="entry name" value="Immunoglobulins"/>
    <property type="match status" value="1"/>
</dbReference>
<feature type="domain" description="Fibronectin type-III" evidence="2">
    <location>
        <begin position="27"/>
        <end position="118"/>
    </location>
</feature>
<sequence>MRKSCKTAILIHMIVIIFLFSTALSANENTPEITNISSGQFTVSWITEKPCKGTVKLYRDSLKTQEFSDDRGREYKGRTHYVTIKNLFPNTLYTFSIISNNQLNPENDQLYHVTTGPVLVPVGSIQPAGKVVLDDRKTAAAQSIAYVTILRDDKKSAMLSTLVDENGYWFIELINSRTSDHTRLYKITNKDRISLSFVGENGTANFIGKIFDNEGGTKLYPVIILK</sequence>
<dbReference type="InterPro" id="IPR003961">
    <property type="entry name" value="FN3_dom"/>
</dbReference>